<dbReference type="GO" id="GO:0005886">
    <property type="term" value="C:plasma membrane"/>
    <property type="evidence" value="ECO:0007669"/>
    <property type="project" value="UniProtKB-ARBA"/>
</dbReference>
<evidence type="ECO:0000313" key="16">
    <source>
        <dbReference type="Proteomes" id="UP000324632"/>
    </source>
</evidence>
<dbReference type="PANTHER" id="PTHR48423">
    <property type="entry name" value="INTERLEUKIN-27 RECEPTOR SUBUNIT ALPHA"/>
    <property type="match status" value="1"/>
</dbReference>
<evidence type="ECO:0000313" key="15">
    <source>
        <dbReference type="EMBL" id="KAA0703627.1"/>
    </source>
</evidence>
<evidence type="ECO:0000256" key="11">
    <source>
        <dbReference type="SAM" id="MobiDB-lite"/>
    </source>
</evidence>
<dbReference type="CDD" id="cd00063">
    <property type="entry name" value="FN3"/>
    <property type="match status" value="2"/>
</dbReference>
<dbReference type="Pfam" id="PF06328">
    <property type="entry name" value="Lep_receptor_Ig"/>
    <property type="match status" value="1"/>
</dbReference>
<name>A0A5A9N502_9TELE</name>
<dbReference type="SUPFAM" id="SSF48726">
    <property type="entry name" value="Immunoglobulin"/>
    <property type="match status" value="1"/>
</dbReference>
<feature type="domain" description="Fibronectin type-III" evidence="14">
    <location>
        <begin position="537"/>
        <end position="630"/>
    </location>
</feature>
<comment type="caution">
    <text evidence="15">The sequence shown here is derived from an EMBL/GenBank/DDBJ whole genome shotgun (WGS) entry which is preliminary data.</text>
</comment>
<dbReference type="InterPro" id="IPR013783">
    <property type="entry name" value="Ig-like_fold"/>
</dbReference>
<dbReference type="Gene3D" id="2.60.40.10">
    <property type="entry name" value="Immunoglobulins"/>
    <property type="match status" value="6"/>
</dbReference>
<feature type="region of interest" description="Disordered" evidence="11">
    <location>
        <begin position="773"/>
        <end position="792"/>
    </location>
</feature>
<keyword evidence="7 12" id="KW-0472">Membrane</keyword>
<accession>A0A5A9N502</accession>
<feature type="transmembrane region" description="Helical" evidence="12">
    <location>
        <begin position="637"/>
        <end position="658"/>
    </location>
</feature>
<dbReference type="Proteomes" id="UP000324632">
    <property type="component" value="Chromosome 23"/>
</dbReference>
<evidence type="ECO:0000256" key="9">
    <source>
        <dbReference type="ARBA" id="ARBA00023180"/>
    </source>
</evidence>
<gene>
    <name evidence="15" type="ORF">E1301_Tti015527</name>
</gene>
<evidence type="ECO:0000256" key="4">
    <source>
        <dbReference type="ARBA" id="ARBA00022729"/>
    </source>
</evidence>
<evidence type="ECO:0000256" key="12">
    <source>
        <dbReference type="SAM" id="Phobius"/>
    </source>
</evidence>
<feature type="chain" id="PRO_5022768950" evidence="13">
    <location>
        <begin position="20"/>
        <end position="866"/>
    </location>
</feature>
<dbReference type="InterPro" id="IPR003961">
    <property type="entry name" value="FN3_dom"/>
</dbReference>
<evidence type="ECO:0000256" key="10">
    <source>
        <dbReference type="ARBA" id="ARBA00023319"/>
    </source>
</evidence>
<comment type="subcellular location">
    <subcellularLocation>
        <location evidence="1">Membrane</location>
        <topology evidence="1">Single-pass type I membrane protein</topology>
    </subcellularLocation>
</comment>
<evidence type="ECO:0000256" key="2">
    <source>
        <dbReference type="ARBA" id="ARBA00008921"/>
    </source>
</evidence>
<reference evidence="15 16" key="1">
    <citation type="journal article" date="2019" name="Mol. Ecol. Resour.">
        <title>Chromosome-level genome assembly of Triplophysa tibetana, a fish adapted to the harsh high-altitude environment of the Tibetan Plateau.</title>
        <authorList>
            <person name="Yang X."/>
            <person name="Liu H."/>
            <person name="Ma Z."/>
            <person name="Zou Y."/>
            <person name="Zou M."/>
            <person name="Mao Y."/>
            <person name="Li X."/>
            <person name="Wang H."/>
            <person name="Chen T."/>
            <person name="Wang W."/>
            <person name="Yang R."/>
        </authorList>
    </citation>
    <scope>NUCLEOTIDE SEQUENCE [LARGE SCALE GENOMIC DNA]</scope>
    <source>
        <strain evidence="15">TTIB1903HZAU</strain>
        <tissue evidence="15">Muscle</tissue>
    </source>
</reference>
<dbReference type="Pfam" id="PF00041">
    <property type="entry name" value="fn3"/>
    <property type="match status" value="1"/>
</dbReference>
<dbReference type="PANTHER" id="PTHR48423:SF1">
    <property type="entry name" value="INTERLEUKIN-27 RECEPTOR SUBUNIT ALPHA"/>
    <property type="match status" value="1"/>
</dbReference>
<organism evidence="15 16">
    <name type="scientific">Triplophysa tibetana</name>
    <dbReference type="NCBI Taxonomy" id="1572043"/>
    <lineage>
        <taxon>Eukaryota</taxon>
        <taxon>Metazoa</taxon>
        <taxon>Chordata</taxon>
        <taxon>Craniata</taxon>
        <taxon>Vertebrata</taxon>
        <taxon>Euteleostomi</taxon>
        <taxon>Actinopterygii</taxon>
        <taxon>Neopterygii</taxon>
        <taxon>Teleostei</taxon>
        <taxon>Ostariophysi</taxon>
        <taxon>Cypriniformes</taxon>
        <taxon>Nemacheilidae</taxon>
        <taxon>Triplophysa</taxon>
    </lineage>
</organism>
<dbReference type="OrthoDB" id="9934532at2759"/>
<keyword evidence="10" id="KW-0393">Immunoglobulin domain</keyword>
<dbReference type="EMBL" id="SOYY01000023">
    <property type="protein sequence ID" value="KAA0703627.1"/>
    <property type="molecule type" value="Genomic_DNA"/>
</dbReference>
<dbReference type="AlphaFoldDB" id="A0A5A9N502"/>
<evidence type="ECO:0000256" key="3">
    <source>
        <dbReference type="ARBA" id="ARBA00022692"/>
    </source>
</evidence>
<keyword evidence="3 12" id="KW-0812">Transmembrane</keyword>
<evidence type="ECO:0000256" key="13">
    <source>
        <dbReference type="SAM" id="SignalP"/>
    </source>
</evidence>
<feature type="domain" description="Fibronectin type-III" evidence="14">
    <location>
        <begin position="225"/>
        <end position="326"/>
    </location>
</feature>
<protein>
    <submittedName>
        <fullName evidence="15">Interleukin-6 receptor subunit beta</fullName>
    </submittedName>
</protein>
<dbReference type="InterPro" id="IPR036116">
    <property type="entry name" value="FN3_sf"/>
</dbReference>
<dbReference type="SMART" id="SM00060">
    <property type="entry name" value="FN3"/>
    <property type="match status" value="4"/>
</dbReference>
<sequence>MDASFHLLVLLMYLLCAAGFSTNCLKILPDSLEKIYVELGSDFTATCYLQEDSHYTSDDIEWTLDNISLPKHLYHKINATAVSVTFTVSRDMKGRLICCASKKSLSYEKPCLYGIFLEKGYPPLKPNNLTCLALQEEETISPNLQCFWDPVTRDPLLNTNYTLHADIGYNSLFVNFCTERLARNCTVNLVTFPFHLELKVWVSVSNALGSVRSDELVKEASSFAKPNAPNVRVLADVIYSTVMVEWKHCIVNSYLKLRQVIRYCQAGSSVWTEVPEDFTKTSIESFRLQGLQPYTLYHVQMRCIEMNNLSYWSDWSRNATNRTAEAKPASKPDLWRIIQSTGDSRNVTLIWKAPVKANGIILRYDLNVTMKNDSRFKEEVIISVDHNPHRPYQTYSMEMSARKIAFVEITAASSAGVSPKAALFIPLSNQDPSCVESLSWSLRDGQLWVEWVPSVPNHLRPSEYLLEWEKISPNDLQRDKHWQRVKANVTSTTLSGPFEPFKRYDISIYPIYTLHRQKYTQAGQPVTTAAYTQQGPPLEGPAAKVSKSKKTSAEVTWNEIPLNSQQGFITGYTIFYKTGNVEKSVTVDSDFRSWRLINLTSEREYMVHIMASTVAGSKNGTSFNFKTQKYADGEVEVIVVVVCLGFLFITVFILMLCLRKRETIKQLLWPQVPDPSVSSIAHWSPDFPVKADIPKEDVSVVEVDVFDGKSLSEEDKSVLPLKKDKYLSEEHSSGIGGSSCMSSPRHSVSDSDEGDSGQTTASTVQYSSVVASGYKGQTPNHQPPAFARSESTQPLLDCEEHPEHVHDSRNSYFKRAKGVELGGLVQEGEESNESSLTFCPMEEMSPIVEDPANPCYMRQQNGYRPQ</sequence>
<dbReference type="InterPro" id="IPR036179">
    <property type="entry name" value="Ig-like_dom_sf"/>
</dbReference>
<proteinExistence type="inferred from homology"/>
<evidence type="ECO:0000256" key="8">
    <source>
        <dbReference type="ARBA" id="ARBA00023170"/>
    </source>
</evidence>
<evidence type="ECO:0000259" key="14">
    <source>
        <dbReference type="PROSITE" id="PS50853"/>
    </source>
</evidence>
<dbReference type="InterPro" id="IPR052672">
    <property type="entry name" value="Type1_Cytokine_Rcpt_Type2"/>
</dbReference>
<keyword evidence="4 13" id="KW-0732">Signal</keyword>
<keyword evidence="9" id="KW-0325">Glycoprotein</keyword>
<dbReference type="SUPFAM" id="SSF49265">
    <property type="entry name" value="Fibronectin type III"/>
    <property type="match status" value="3"/>
</dbReference>
<keyword evidence="6 12" id="KW-1133">Transmembrane helix</keyword>
<comment type="similarity">
    <text evidence="2">Belongs to the type I cytokine receptor family. Type 2 subfamily.</text>
</comment>
<dbReference type="InterPro" id="IPR010457">
    <property type="entry name" value="IgC2-like_lig-bd"/>
</dbReference>
<evidence type="ECO:0000256" key="7">
    <source>
        <dbReference type="ARBA" id="ARBA00023136"/>
    </source>
</evidence>
<dbReference type="PROSITE" id="PS50853">
    <property type="entry name" value="FN3"/>
    <property type="match status" value="2"/>
</dbReference>
<keyword evidence="8 15" id="KW-0675">Receptor</keyword>
<evidence type="ECO:0000256" key="6">
    <source>
        <dbReference type="ARBA" id="ARBA00022989"/>
    </source>
</evidence>
<evidence type="ECO:0000256" key="5">
    <source>
        <dbReference type="ARBA" id="ARBA00022737"/>
    </source>
</evidence>
<keyword evidence="5" id="KW-0677">Repeat</keyword>
<keyword evidence="16" id="KW-1185">Reference proteome</keyword>
<feature type="region of interest" description="Disordered" evidence="11">
    <location>
        <begin position="729"/>
        <end position="762"/>
    </location>
</feature>
<evidence type="ECO:0000256" key="1">
    <source>
        <dbReference type="ARBA" id="ARBA00004479"/>
    </source>
</evidence>
<feature type="signal peptide" evidence="13">
    <location>
        <begin position="1"/>
        <end position="19"/>
    </location>
</feature>